<feature type="compositionally biased region" description="Low complexity" evidence="1">
    <location>
        <begin position="363"/>
        <end position="382"/>
    </location>
</feature>
<dbReference type="Proteomes" id="UP001050691">
    <property type="component" value="Unassembled WGS sequence"/>
</dbReference>
<feature type="compositionally biased region" description="Polar residues" evidence="1">
    <location>
        <begin position="1"/>
        <end position="11"/>
    </location>
</feature>
<feature type="compositionally biased region" description="Polar residues" evidence="1">
    <location>
        <begin position="26"/>
        <end position="40"/>
    </location>
</feature>
<gene>
    <name evidence="2" type="ORF">Clacol_005794</name>
</gene>
<feature type="region of interest" description="Disordered" evidence="1">
    <location>
        <begin position="350"/>
        <end position="386"/>
    </location>
</feature>
<feature type="compositionally biased region" description="Low complexity" evidence="1">
    <location>
        <begin position="268"/>
        <end position="288"/>
    </location>
</feature>
<name>A0AAV5AHY6_9AGAM</name>
<comment type="caution">
    <text evidence="2">The sequence shown here is derived from an EMBL/GenBank/DDBJ whole genome shotgun (WGS) entry which is preliminary data.</text>
</comment>
<evidence type="ECO:0000313" key="2">
    <source>
        <dbReference type="EMBL" id="GJJ11560.1"/>
    </source>
</evidence>
<feature type="region of interest" description="Disordered" evidence="1">
    <location>
        <begin position="163"/>
        <end position="322"/>
    </location>
</feature>
<organism evidence="2 3">
    <name type="scientific">Clathrus columnatus</name>
    <dbReference type="NCBI Taxonomy" id="1419009"/>
    <lineage>
        <taxon>Eukaryota</taxon>
        <taxon>Fungi</taxon>
        <taxon>Dikarya</taxon>
        <taxon>Basidiomycota</taxon>
        <taxon>Agaricomycotina</taxon>
        <taxon>Agaricomycetes</taxon>
        <taxon>Phallomycetidae</taxon>
        <taxon>Phallales</taxon>
        <taxon>Clathraceae</taxon>
        <taxon>Clathrus</taxon>
    </lineage>
</organism>
<protein>
    <submittedName>
        <fullName evidence="2">Uncharacterized protein</fullName>
    </submittedName>
</protein>
<dbReference type="AlphaFoldDB" id="A0AAV5AHY6"/>
<reference evidence="2" key="1">
    <citation type="submission" date="2021-10" db="EMBL/GenBank/DDBJ databases">
        <title>De novo Genome Assembly of Clathrus columnatus (Basidiomycota, Fungi) Using Illumina and Nanopore Sequence Data.</title>
        <authorList>
            <person name="Ogiso-Tanaka E."/>
            <person name="Itagaki H."/>
            <person name="Hosoya T."/>
            <person name="Hosaka K."/>
        </authorList>
    </citation>
    <scope>NUCLEOTIDE SEQUENCE</scope>
    <source>
        <strain evidence="2">MO-923</strain>
    </source>
</reference>
<sequence>MPRTTAPSTNPRILAGYAPYGGAKTEQGTTSFSKIGGSASTTEERRQLLLDDPYTHDVQPEQVTCRRCSKTVRLQKGKQYHLAHWLDHRWRCDRTETDPQPRARCRTLAERKACLEADPDAKIVEPERVVCARCNKEPIDNPKPSPPVHPQFFRARASTIETITSTSRSNASTPHPSDSSDDAEEPPRTLEPRPMDLPYHHHQHHHHHHHHHHQQQQQQQQQHHHHHHPRTMTNGPQHYQAPSSSSSSASTLYTSRSVSPLSPPPPLSFSTVTSASTSVTSSPMTSPSFRRKPSLFSNPRHLPLPLPECPPLPPQPQPPVLGLSRLTLEKDYRDDEQRGGDKYKAALGLSFSSPPSRFPSPTSPSSDLGTSSSSSSSFRNSSHQYLPPYPERTPIILPMPERCCIGQTLKISSHNLVNNKPVFFELLTKPAKPIYIKALHASE</sequence>
<feature type="compositionally biased region" description="Basic residues" evidence="1">
    <location>
        <begin position="200"/>
        <end position="214"/>
    </location>
</feature>
<proteinExistence type="predicted"/>
<evidence type="ECO:0000256" key="1">
    <source>
        <dbReference type="SAM" id="MobiDB-lite"/>
    </source>
</evidence>
<feature type="compositionally biased region" description="Basic and acidic residues" evidence="1">
    <location>
        <begin position="185"/>
        <end position="194"/>
    </location>
</feature>
<accession>A0AAV5AHY6</accession>
<feature type="compositionally biased region" description="Polar residues" evidence="1">
    <location>
        <begin position="231"/>
        <end position="242"/>
    </location>
</feature>
<feature type="compositionally biased region" description="Low complexity" evidence="1">
    <location>
        <begin position="243"/>
        <end position="260"/>
    </location>
</feature>
<feature type="compositionally biased region" description="Pro residues" evidence="1">
    <location>
        <begin position="302"/>
        <end position="319"/>
    </location>
</feature>
<evidence type="ECO:0000313" key="3">
    <source>
        <dbReference type="Proteomes" id="UP001050691"/>
    </source>
</evidence>
<feature type="region of interest" description="Disordered" evidence="1">
    <location>
        <begin position="1"/>
        <end position="40"/>
    </location>
</feature>
<keyword evidence="3" id="KW-1185">Reference proteome</keyword>
<dbReference type="EMBL" id="BPWL01000006">
    <property type="protein sequence ID" value="GJJ11560.1"/>
    <property type="molecule type" value="Genomic_DNA"/>
</dbReference>